<proteinExistence type="predicted"/>
<gene>
    <name evidence="2" type="ORF">F7D57_03135</name>
    <name evidence="1" type="ORF">F7D95_06200</name>
</gene>
<name>A0AA90UER0_9BACT</name>
<organism evidence="1 4">
    <name type="scientific">Segatella copri</name>
    <dbReference type="NCBI Taxonomy" id="165179"/>
    <lineage>
        <taxon>Bacteria</taxon>
        <taxon>Pseudomonadati</taxon>
        <taxon>Bacteroidota</taxon>
        <taxon>Bacteroidia</taxon>
        <taxon>Bacteroidales</taxon>
        <taxon>Prevotellaceae</taxon>
        <taxon>Segatella</taxon>
    </lineage>
</organism>
<evidence type="ECO:0000313" key="4">
    <source>
        <dbReference type="Proteomes" id="UP000442105"/>
    </source>
</evidence>
<evidence type="ECO:0000313" key="2">
    <source>
        <dbReference type="EMBL" id="MQO08734.1"/>
    </source>
</evidence>
<reference evidence="1" key="2">
    <citation type="submission" date="2022-12" db="EMBL/GenBank/DDBJ databases">
        <title>Distinct polysaccharide growth profiles of human intestinal Prevotella copri isolates.</title>
        <authorList>
            <person name="Fehlner-Peach H."/>
            <person name="Magnabosco C."/>
            <person name="Raghavan V."/>
            <person name="Scher J.U."/>
            <person name="Tett A."/>
            <person name="Cox L.M."/>
            <person name="Gottsegen C."/>
            <person name="Watters A."/>
            <person name="Wiltshire- Gordon J.D."/>
            <person name="Segata N."/>
            <person name="Bonneau R."/>
            <person name="Littman D.R."/>
        </authorList>
    </citation>
    <scope>NUCLEOTIDE SEQUENCE</scope>
    <source>
        <strain evidence="2">IA624</strain>
        <strain evidence="3">iA624</strain>
        <strain evidence="1">IAQ1179</strain>
    </source>
</reference>
<dbReference type="EMBL" id="VZCW01000167">
    <property type="protein sequence ID" value="MQN12417.1"/>
    <property type="molecule type" value="Genomic_DNA"/>
</dbReference>
<dbReference type="Proteomes" id="UP000442105">
    <property type="component" value="Unassembled WGS sequence"/>
</dbReference>
<dbReference type="RefSeq" id="WP_153096342.1">
    <property type="nucleotide sequence ID" value="NZ_VZBP01000046.1"/>
</dbReference>
<comment type="caution">
    <text evidence="1">The sequence shown here is derived from an EMBL/GenBank/DDBJ whole genome shotgun (WGS) entry which is preliminary data.</text>
</comment>
<accession>A0AA90UER0</accession>
<dbReference type="Proteomes" id="UP000405805">
    <property type="component" value="Unassembled WGS sequence"/>
</dbReference>
<protein>
    <submittedName>
        <fullName evidence="1">Uncharacterized protein</fullName>
    </submittedName>
</protein>
<dbReference type="AlphaFoldDB" id="A0AA90UER0"/>
<evidence type="ECO:0000313" key="1">
    <source>
        <dbReference type="EMBL" id="MQN12417.1"/>
    </source>
</evidence>
<dbReference type="EMBL" id="VZBP01000046">
    <property type="protein sequence ID" value="MQO08734.1"/>
    <property type="molecule type" value="Genomic_DNA"/>
</dbReference>
<sequence length="332" mass="39356">MDWKSVLRDYVKEINDLLNSLKKEIEWSLLDEMKERFYLISIDLKPMLNSLKECVEETCRNLISSTILLLAEGVHGFRQSFINDTYFEDLFNNQKNKYLEENQVRLELVYRQDCQDKALICPDESQQKRLMLIDRKNSLFSSRFGRVFHNNGRNVKKIVAYILDQKEKFSRDIDDFLDKYCAFLIAKEHCEIKKEAVFKNIAFKENVDVDKVMQKLKEFIGDMTIGAQKHWFIVYKVFLSKNWLKKSTQRLFVDQINSAFSTLLKCSTDDFHEINGYFKHNDFTEWTLADCAAPSCCEAYREIADKLDLEFQESKYAKPGTFINARKIEKFR</sequence>
<evidence type="ECO:0000313" key="3">
    <source>
        <dbReference type="Proteomes" id="UP000405805"/>
    </source>
</evidence>
<reference evidence="4" key="1">
    <citation type="submission" date="2019-09" db="EMBL/GenBank/DDBJ databases">
        <title>Distinct polysaccharide growth profiles of human intestinal Prevotella copri isolates.</title>
        <authorList>
            <person name="Fehlner-Peach H."/>
            <person name="Magnabosco C."/>
            <person name="Raghavan V."/>
            <person name="Scher J.U."/>
            <person name="Tett A."/>
            <person name="Cox L.M."/>
            <person name="Gottsegen C."/>
            <person name="Watters A."/>
            <person name="Wiltshire- Gordon J.D."/>
            <person name="Segata N."/>
            <person name="Bonneau R."/>
            <person name="Littman D.R."/>
        </authorList>
    </citation>
    <scope>NUCLEOTIDE SEQUENCE [LARGE SCALE GENOMIC DNA]</scope>
    <source>
        <strain evidence="4">iAQ1179</strain>
    </source>
</reference>